<evidence type="ECO:0000313" key="1">
    <source>
        <dbReference type="EMBL" id="KAK1869104.1"/>
    </source>
</evidence>
<reference evidence="1" key="1">
    <citation type="submission" date="2019-11" db="EMBL/GenBank/DDBJ databases">
        <title>Nori genome reveals adaptations in red seaweeds to the harsh intertidal environment.</title>
        <authorList>
            <person name="Wang D."/>
            <person name="Mao Y."/>
        </authorList>
    </citation>
    <scope>NUCLEOTIDE SEQUENCE</scope>
    <source>
        <tissue evidence="1">Gametophyte</tissue>
    </source>
</reference>
<comment type="caution">
    <text evidence="1">The sequence shown here is derived from an EMBL/GenBank/DDBJ whole genome shotgun (WGS) entry which is preliminary data.</text>
</comment>
<accession>A0ACC3CFN6</accession>
<protein>
    <submittedName>
        <fullName evidence="1">Uncharacterized protein</fullName>
    </submittedName>
</protein>
<organism evidence="1 2">
    <name type="scientific">Pyropia yezoensis</name>
    <name type="common">Susabi-nori</name>
    <name type="synonym">Porphyra yezoensis</name>
    <dbReference type="NCBI Taxonomy" id="2788"/>
    <lineage>
        <taxon>Eukaryota</taxon>
        <taxon>Rhodophyta</taxon>
        <taxon>Bangiophyceae</taxon>
        <taxon>Bangiales</taxon>
        <taxon>Bangiaceae</taxon>
        <taxon>Pyropia</taxon>
    </lineage>
</organism>
<evidence type="ECO:0000313" key="2">
    <source>
        <dbReference type="Proteomes" id="UP000798662"/>
    </source>
</evidence>
<gene>
    <name evidence="1" type="ORF">I4F81_011586</name>
</gene>
<keyword evidence="2" id="KW-1185">Reference proteome</keyword>
<sequence length="234" mass="23037">MVTGKSRLRAIVLWHNPLRSGTWFAAGLALFYLTTVRGLSVLSVASLLAAAGLVARLAVASARRALGDASAPAAAAPRPPADPFFRPDVVSAWAAAAADTGNEVADDLAPVLSGTDPAATGRAVAALAATYALGTVVGDGVLAAAGWIAAFTLPSVYVWKRAEIDRAVEGLAAGVRGGVARGVDGVGGHVATARAALAEGGGKLLDGQPALRGFAASVGLAPGGGGKAAEVKSL</sequence>
<dbReference type="EMBL" id="CM020620">
    <property type="protein sequence ID" value="KAK1869104.1"/>
    <property type="molecule type" value="Genomic_DNA"/>
</dbReference>
<proteinExistence type="predicted"/>
<name>A0ACC3CFN6_PYRYE</name>
<dbReference type="Proteomes" id="UP000798662">
    <property type="component" value="Chromosome 3"/>
</dbReference>